<dbReference type="PANTHER" id="PTHR32015">
    <property type="entry name" value="FASTING INDUCED LIPASE"/>
    <property type="match status" value="1"/>
</dbReference>
<dbReference type="Proteomes" id="UP001176961">
    <property type="component" value="Unassembled WGS sequence"/>
</dbReference>
<protein>
    <recommendedName>
        <fullName evidence="3">Triacylglycerol lipase</fullName>
    </recommendedName>
</protein>
<dbReference type="InterPro" id="IPR002918">
    <property type="entry name" value="Lipase_EstA/Esterase_EstB"/>
</dbReference>
<dbReference type="FunFam" id="3.40.50.1820:FF:000377">
    <property type="entry name" value="LIPaSe related"/>
    <property type="match status" value="1"/>
</dbReference>
<comment type="caution">
    <text evidence="1">The sequence shown here is derived from an EMBL/GenBank/DDBJ whole genome shotgun (WGS) entry which is preliminary data.</text>
</comment>
<keyword evidence="2" id="KW-1185">Reference proteome</keyword>
<evidence type="ECO:0000313" key="1">
    <source>
        <dbReference type="EMBL" id="CAJ0607395.1"/>
    </source>
</evidence>
<dbReference type="InterPro" id="IPR029058">
    <property type="entry name" value="AB_hydrolase_fold"/>
</dbReference>
<name>A0AA36HBW5_CYLNA</name>
<dbReference type="AlphaFoldDB" id="A0AA36HBW5"/>
<evidence type="ECO:0000313" key="2">
    <source>
        <dbReference type="Proteomes" id="UP001176961"/>
    </source>
</evidence>
<evidence type="ECO:0008006" key="3">
    <source>
        <dbReference type="Google" id="ProtNLM"/>
    </source>
</evidence>
<dbReference type="GO" id="GO:0016298">
    <property type="term" value="F:lipase activity"/>
    <property type="evidence" value="ECO:0007669"/>
    <property type="project" value="TreeGrafter"/>
</dbReference>
<gene>
    <name evidence="1" type="ORF">CYNAS_LOCUS19378</name>
</gene>
<dbReference type="GO" id="GO:0016042">
    <property type="term" value="P:lipid catabolic process"/>
    <property type="evidence" value="ECO:0007669"/>
    <property type="project" value="InterPro"/>
</dbReference>
<dbReference type="SUPFAM" id="SSF53474">
    <property type="entry name" value="alpha/beta-Hydrolases"/>
    <property type="match status" value="1"/>
</dbReference>
<organism evidence="1 2">
    <name type="scientific">Cylicocyclus nassatus</name>
    <name type="common">Nematode worm</name>
    <dbReference type="NCBI Taxonomy" id="53992"/>
    <lineage>
        <taxon>Eukaryota</taxon>
        <taxon>Metazoa</taxon>
        <taxon>Ecdysozoa</taxon>
        <taxon>Nematoda</taxon>
        <taxon>Chromadorea</taxon>
        <taxon>Rhabditida</taxon>
        <taxon>Rhabditina</taxon>
        <taxon>Rhabditomorpha</taxon>
        <taxon>Strongyloidea</taxon>
        <taxon>Strongylidae</taxon>
        <taxon>Cylicocyclus</taxon>
    </lineage>
</organism>
<dbReference type="PANTHER" id="PTHR32015:SF12">
    <property type="entry name" value="LIPASE RELATED"/>
    <property type="match status" value="1"/>
</dbReference>
<dbReference type="Gene3D" id="3.40.50.1820">
    <property type="entry name" value="alpha/beta hydrolase"/>
    <property type="match status" value="1"/>
</dbReference>
<dbReference type="EMBL" id="CATQJL010000316">
    <property type="protein sequence ID" value="CAJ0607395.1"/>
    <property type="molecule type" value="Genomic_DNA"/>
</dbReference>
<proteinExistence type="predicted"/>
<accession>A0AA36HBW5</accession>
<reference evidence="1" key="1">
    <citation type="submission" date="2023-07" db="EMBL/GenBank/DDBJ databases">
        <authorList>
            <consortium name="CYATHOMIX"/>
        </authorList>
    </citation>
    <scope>NUCLEOTIDE SEQUENCE</scope>
    <source>
        <strain evidence="1">N/A</strain>
    </source>
</reference>
<sequence>MERRSLALVAILSSVGANFSPDFSDFLEETYGKKFANRMERRDLGPGGSFGGGKHNASTRTSKQAVVIVHGITNTAARFEATRQYLLRNGWKESEVYATTYGDGGKTVAPLFDMKCDYVKQVRWMIQAVAEFTKRRVDVIAYSMGSPVARKAILGGRCVDTSESLGPPLTALVDTFVSVAGANHGSFLCILPLPGACNMVTGLSCHSRFLQNINKRQRYEGRHIFSIFSADDDKVGFRNACGEITSSIAGSDGEFQKTGNHDQVMASTIALQAQLIDKHSPKKRR</sequence>
<dbReference type="Pfam" id="PF01674">
    <property type="entry name" value="Lipase_2"/>
    <property type="match status" value="1"/>
</dbReference>